<dbReference type="Proteomes" id="UP000313359">
    <property type="component" value="Unassembled WGS sequence"/>
</dbReference>
<dbReference type="EMBL" id="ML122328">
    <property type="protein sequence ID" value="RPD53156.1"/>
    <property type="molecule type" value="Genomic_DNA"/>
</dbReference>
<feature type="compositionally biased region" description="Polar residues" evidence="2">
    <location>
        <begin position="236"/>
        <end position="247"/>
    </location>
</feature>
<reference evidence="3" key="1">
    <citation type="journal article" date="2018" name="Genome Biol. Evol.">
        <title>Genomics and development of Lentinus tigrinus, a white-rot wood-decaying mushroom with dimorphic fruiting bodies.</title>
        <authorList>
            <person name="Wu B."/>
            <person name="Xu Z."/>
            <person name="Knudson A."/>
            <person name="Carlson A."/>
            <person name="Chen N."/>
            <person name="Kovaka S."/>
            <person name="LaButti K."/>
            <person name="Lipzen A."/>
            <person name="Pennachio C."/>
            <person name="Riley R."/>
            <person name="Schakwitz W."/>
            <person name="Umezawa K."/>
            <person name="Ohm R.A."/>
            <person name="Grigoriev I.V."/>
            <person name="Nagy L.G."/>
            <person name="Gibbons J."/>
            <person name="Hibbett D."/>
        </authorList>
    </citation>
    <scope>NUCLEOTIDE SEQUENCE [LARGE SCALE GENOMIC DNA]</scope>
    <source>
        <strain evidence="3">ALCF2SS1-6</strain>
    </source>
</reference>
<dbReference type="PANTHER" id="PTHR46430">
    <property type="entry name" value="PROTEIN SKT5-RELATED"/>
    <property type="match status" value="1"/>
</dbReference>
<dbReference type="Gene3D" id="1.25.40.10">
    <property type="entry name" value="Tetratricopeptide repeat domain"/>
    <property type="match status" value="2"/>
</dbReference>
<evidence type="ECO:0000256" key="2">
    <source>
        <dbReference type="SAM" id="MobiDB-lite"/>
    </source>
</evidence>
<feature type="compositionally biased region" description="Pro residues" evidence="2">
    <location>
        <begin position="731"/>
        <end position="743"/>
    </location>
</feature>
<feature type="compositionally biased region" description="Low complexity" evidence="2">
    <location>
        <begin position="692"/>
        <end position="705"/>
    </location>
</feature>
<sequence length="806" mass="85814">MNVPPVPPRPFEDYDQPARHDSQPPAVPPLPPDFKGDQYPSSPHYEDPLVAPRPQKLQPDIPKNMAQSLEQAAAYPTPPPPSQLAFPQPSFNASYAPGQSLGFGPPQGQPVSRGPSPLPPPQGSDWSPWSPPPQQSQAPAMSAFPMPFASPPAQSAPQHERSLSGSFANMNIGPRTASPLATPSGARDGPPSLTAPLPTLATLSVQQSSIQGPNADPARQVVWCRDVLSLVDRAQQLHSRTSPTSTDPAVGPAKIDDPELQKLVNVALPIIIRISSAPPGPVPPHVAEAIHMRAMCASTGIYPQFIPHDPRTAFRDFERAAKSGYHAAWFKLGREYENFGDVQHAKECFERGTKHGVESCFYRLGMANLMGQLGFPADPQAALPLLNRAATLATIEVPQPAYVYGLLLLNEFSHVTIPAQLFQPFLPPGVTPAEEARRHLERAAYLNFAPAQYKLGHAYEFATPPFPFDALLSVQYYSLASQQGEIEADMALSKWFLCGAEGAFDKDEGLAWTFAEKAARKGLPSAEFALGYYSEVGVGGPRNIDAARKWYQRAAQNGNTDAAERLQALSQPTPQTLSREQHENLTDSKLVRKRTQAKQRSEAVGGPPTAAPIPASQRTQIMSNIRKNSVSVGPLPPAAPGSAGAGPSGDWGRQGPPSMTNSPPGMAAPLPRVDEYPNGARRPSGPPGAPGAPGMPQGAPPHGGASPRPYPPSGGAGPQPQQRYGTGPGPASSPRPAGTPPMRRPGGPGSQPRPRREESPAGRPPPQQPQQQQAPPSRPATTGPKTFAEMGIATQKVEDDSNCVIM</sequence>
<dbReference type="PANTHER" id="PTHR46430:SF2">
    <property type="entry name" value="CHITIN SYNTHASE REGULATORY FACTOR 4"/>
    <property type="match status" value="1"/>
</dbReference>
<dbReference type="SUPFAM" id="SSF81901">
    <property type="entry name" value="HCP-like"/>
    <property type="match status" value="2"/>
</dbReference>
<name>A0A5C2RSL4_9APHY</name>
<evidence type="ECO:0000313" key="3">
    <source>
        <dbReference type="EMBL" id="RPD53156.1"/>
    </source>
</evidence>
<feature type="region of interest" description="Disordered" evidence="2">
    <location>
        <begin position="235"/>
        <end position="255"/>
    </location>
</feature>
<feature type="compositionally biased region" description="Basic and acidic residues" evidence="2">
    <location>
        <begin position="579"/>
        <end position="590"/>
    </location>
</feature>
<dbReference type="AlphaFoldDB" id="A0A5C2RSL4"/>
<keyword evidence="1" id="KW-0677">Repeat</keyword>
<feature type="compositionally biased region" description="Low complexity" evidence="2">
    <location>
        <begin position="135"/>
        <end position="157"/>
    </location>
</feature>
<dbReference type="OrthoDB" id="272077at2759"/>
<dbReference type="InterPro" id="IPR006597">
    <property type="entry name" value="Sel1-like"/>
</dbReference>
<dbReference type="Pfam" id="PF08238">
    <property type="entry name" value="Sel1"/>
    <property type="match status" value="6"/>
</dbReference>
<accession>A0A5C2RSL4</accession>
<dbReference type="STRING" id="1328759.A0A5C2RSL4"/>
<dbReference type="InterPro" id="IPR011990">
    <property type="entry name" value="TPR-like_helical_dom_sf"/>
</dbReference>
<organism evidence="3 4">
    <name type="scientific">Lentinus tigrinus ALCF2SS1-6</name>
    <dbReference type="NCBI Taxonomy" id="1328759"/>
    <lineage>
        <taxon>Eukaryota</taxon>
        <taxon>Fungi</taxon>
        <taxon>Dikarya</taxon>
        <taxon>Basidiomycota</taxon>
        <taxon>Agaricomycotina</taxon>
        <taxon>Agaricomycetes</taxon>
        <taxon>Polyporales</taxon>
        <taxon>Polyporaceae</taxon>
        <taxon>Lentinus</taxon>
    </lineage>
</organism>
<feature type="region of interest" description="Disordered" evidence="2">
    <location>
        <begin position="629"/>
        <end position="806"/>
    </location>
</feature>
<feature type="region of interest" description="Disordered" evidence="2">
    <location>
        <begin position="571"/>
        <end position="616"/>
    </location>
</feature>
<proteinExistence type="predicted"/>
<feature type="region of interest" description="Disordered" evidence="2">
    <location>
        <begin position="1"/>
        <end position="191"/>
    </location>
</feature>
<dbReference type="SMART" id="SM00671">
    <property type="entry name" value="SEL1"/>
    <property type="match status" value="6"/>
</dbReference>
<keyword evidence="4" id="KW-1185">Reference proteome</keyword>
<evidence type="ECO:0000313" key="4">
    <source>
        <dbReference type="Proteomes" id="UP000313359"/>
    </source>
</evidence>
<gene>
    <name evidence="3" type="ORF">L227DRAFT_658402</name>
</gene>
<dbReference type="InterPro" id="IPR051726">
    <property type="entry name" value="Chitin_Synth_Reg"/>
</dbReference>
<feature type="compositionally biased region" description="Basic and acidic residues" evidence="2">
    <location>
        <begin position="10"/>
        <end position="22"/>
    </location>
</feature>
<evidence type="ECO:0000256" key="1">
    <source>
        <dbReference type="ARBA" id="ARBA00022737"/>
    </source>
</evidence>
<protein>
    <submittedName>
        <fullName evidence="3">HCP-like protein</fullName>
    </submittedName>
</protein>